<feature type="domain" description="AMP-dependent synthetase/ligase" evidence="3">
    <location>
        <begin position="17"/>
        <end position="424"/>
    </location>
</feature>
<keyword evidence="1" id="KW-0547">Nucleotide-binding</keyword>
<keyword evidence="5" id="KW-1185">Reference proteome</keyword>
<name>A0A3N1KWC3_9PROT</name>
<dbReference type="RefSeq" id="WP_123694100.1">
    <property type="nucleotide sequence ID" value="NZ_AP019700.1"/>
</dbReference>
<evidence type="ECO:0000313" key="4">
    <source>
        <dbReference type="EMBL" id="ROP83119.1"/>
    </source>
</evidence>
<dbReference type="CDD" id="cd05907">
    <property type="entry name" value="VL_LC_FACS_like"/>
    <property type="match status" value="1"/>
</dbReference>
<dbReference type="InterPro" id="IPR042099">
    <property type="entry name" value="ANL_N_sf"/>
</dbReference>
<accession>A0A3N1KWC3</accession>
<dbReference type="EMBL" id="RJKX01000017">
    <property type="protein sequence ID" value="ROP83119.1"/>
    <property type="molecule type" value="Genomic_DNA"/>
</dbReference>
<protein>
    <submittedName>
        <fullName evidence="4">Long-chain acyl-CoA synthetase</fullName>
    </submittedName>
</protein>
<evidence type="ECO:0000259" key="3">
    <source>
        <dbReference type="Pfam" id="PF00501"/>
    </source>
</evidence>
<dbReference type="Proteomes" id="UP000278222">
    <property type="component" value="Unassembled WGS sequence"/>
</dbReference>
<keyword evidence="2" id="KW-0067">ATP-binding</keyword>
<dbReference type="PANTHER" id="PTHR43272:SF33">
    <property type="entry name" value="AMP-BINDING DOMAIN-CONTAINING PROTEIN-RELATED"/>
    <property type="match status" value="1"/>
</dbReference>
<evidence type="ECO:0000256" key="1">
    <source>
        <dbReference type="ARBA" id="ARBA00022741"/>
    </source>
</evidence>
<dbReference type="GO" id="GO:0005524">
    <property type="term" value="F:ATP binding"/>
    <property type="evidence" value="ECO:0007669"/>
    <property type="project" value="UniProtKB-KW"/>
</dbReference>
<dbReference type="SUPFAM" id="SSF56801">
    <property type="entry name" value="Acetyl-CoA synthetase-like"/>
    <property type="match status" value="1"/>
</dbReference>
<dbReference type="Pfam" id="PF23562">
    <property type="entry name" value="AMP-binding_C_3"/>
    <property type="match status" value="1"/>
</dbReference>
<organism evidence="4 5">
    <name type="scientific">Stella humosa</name>
    <dbReference type="NCBI Taxonomy" id="94"/>
    <lineage>
        <taxon>Bacteria</taxon>
        <taxon>Pseudomonadati</taxon>
        <taxon>Pseudomonadota</taxon>
        <taxon>Alphaproteobacteria</taxon>
        <taxon>Rhodospirillales</taxon>
        <taxon>Stellaceae</taxon>
        <taxon>Stella</taxon>
    </lineage>
</organism>
<dbReference type="Pfam" id="PF00501">
    <property type="entry name" value="AMP-binding"/>
    <property type="match status" value="1"/>
</dbReference>
<sequence>MQFDRWQSLPAMLFDVASGHAAQPFLVAKRNKVWEPIDYATAVARIRALAAALVAQGIRPGDRVALVSENRPEWIIADFAIMVAGAITVPAYTTNTVADHVHLLSNSGARAAIVSTPALMQRVTAAAAQLPDIAFLVAMAPEAGRQSPVPVLAWDELLAAGAALPDAADARIAAIGRDDVCCLIYTSGTGGVPKGVMLSHANLMANAEGAYRALLTLGVDREVFLSFLPMSHAYEHTAGTMFPISVAAQIWFAQAADTLAADMLDAKPTLMTAVPRLYETLYERIRRGVERQSPTKQKLFALALALGRKKALEPRSLTLWERVQDLVVDRLVRDKMRARFGGRLKALVSGGAPLNPDVGLFFTALGLRLLQGYGQTEASPVITVNTPLAPRLHTVGPPLHGVEVRIAADGEILVRGPNVMKGYWQDPEATARAVVDGWLHTGDVGHFDPDGYLIITDRKKDFIKNAGGDMIAPQRIEGLLTLEPLIAQAIVHGDRRPYLVALLVPDEERAKEWAAAHGKSQDLHQLVDDEAFRKAVGEAVARANAGSPSSERVRRWALVAEPFSVPNGLLTPTFKIRRHRIREVYGTTLQQLYD</sequence>
<dbReference type="InterPro" id="IPR000873">
    <property type="entry name" value="AMP-dep_synth/lig_dom"/>
</dbReference>
<proteinExistence type="predicted"/>
<evidence type="ECO:0000313" key="5">
    <source>
        <dbReference type="Proteomes" id="UP000278222"/>
    </source>
</evidence>
<comment type="caution">
    <text evidence="4">The sequence shown here is derived from an EMBL/GenBank/DDBJ whole genome shotgun (WGS) entry which is preliminary data.</text>
</comment>
<dbReference type="GO" id="GO:0016020">
    <property type="term" value="C:membrane"/>
    <property type="evidence" value="ECO:0007669"/>
    <property type="project" value="TreeGrafter"/>
</dbReference>
<dbReference type="OrthoDB" id="9803968at2"/>
<dbReference type="Gene3D" id="3.40.50.12780">
    <property type="entry name" value="N-terminal domain of ligase-like"/>
    <property type="match status" value="1"/>
</dbReference>
<dbReference type="GO" id="GO:0004467">
    <property type="term" value="F:long-chain fatty acid-CoA ligase activity"/>
    <property type="evidence" value="ECO:0007669"/>
    <property type="project" value="TreeGrafter"/>
</dbReference>
<dbReference type="PANTHER" id="PTHR43272">
    <property type="entry name" value="LONG-CHAIN-FATTY-ACID--COA LIGASE"/>
    <property type="match status" value="1"/>
</dbReference>
<dbReference type="AlphaFoldDB" id="A0A3N1KWC3"/>
<reference evidence="4 5" key="1">
    <citation type="submission" date="2018-11" db="EMBL/GenBank/DDBJ databases">
        <title>Genomic Encyclopedia of Type Strains, Phase IV (KMG-IV): sequencing the most valuable type-strain genomes for metagenomic binning, comparative biology and taxonomic classification.</title>
        <authorList>
            <person name="Goeker M."/>
        </authorList>
    </citation>
    <scope>NUCLEOTIDE SEQUENCE [LARGE SCALE GENOMIC DNA]</scope>
    <source>
        <strain evidence="4 5">DSM 5900</strain>
    </source>
</reference>
<gene>
    <name evidence="4" type="ORF">EDC65_4649</name>
</gene>
<evidence type="ECO:0000256" key="2">
    <source>
        <dbReference type="ARBA" id="ARBA00022840"/>
    </source>
</evidence>